<feature type="disulfide bond" evidence="21">
    <location>
        <begin position="2014"/>
        <end position="2026"/>
    </location>
</feature>
<dbReference type="InterPro" id="IPR013320">
    <property type="entry name" value="ConA-like_dom_sf"/>
</dbReference>
<keyword evidence="9 19" id="KW-0106">Calcium</keyword>
<dbReference type="InterPro" id="IPR015919">
    <property type="entry name" value="Cadherin-like_sf"/>
</dbReference>
<dbReference type="Proteomes" id="UP000242188">
    <property type="component" value="Unassembled WGS sequence"/>
</dbReference>
<evidence type="ECO:0000256" key="6">
    <source>
        <dbReference type="ARBA" id="ARBA00022692"/>
    </source>
</evidence>
<dbReference type="SMART" id="SM00181">
    <property type="entry name" value="EGF"/>
    <property type="match status" value="6"/>
</dbReference>
<evidence type="ECO:0000256" key="23">
    <source>
        <dbReference type="SAM" id="Phobius"/>
    </source>
</evidence>
<dbReference type="GO" id="GO:0005886">
    <property type="term" value="C:plasma membrane"/>
    <property type="evidence" value="ECO:0007669"/>
    <property type="project" value="UniProtKB-SubCell"/>
</dbReference>
<feature type="domain" description="Cadherin" evidence="31">
    <location>
        <begin position="596"/>
        <end position="700"/>
    </location>
</feature>
<dbReference type="SUPFAM" id="SSF49899">
    <property type="entry name" value="Concanavalin A-like lectins/glucanases"/>
    <property type="match status" value="2"/>
</dbReference>
<feature type="domain" description="Cadherin" evidence="31">
    <location>
        <begin position="489"/>
        <end position="595"/>
    </location>
</feature>
<dbReference type="PANTHER" id="PTHR24026:SF51">
    <property type="entry name" value="PROTOCADHERIN-LIKE WING POLARITY PROTEIN STAN"/>
    <property type="match status" value="1"/>
</dbReference>
<evidence type="ECO:0000256" key="7">
    <source>
        <dbReference type="ARBA" id="ARBA00022729"/>
    </source>
</evidence>
<feature type="compositionally biased region" description="Basic and acidic residues" evidence="22">
    <location>
        <begin position="2869"/>
        <end position="2900"/>
    </location>
</feature>
<dbReference type="SMART" id="SM00112">
    <property type="entry name" value="CA"/>
    <property type="match status" value="9"/>
</dbReference>
<dbReference type="InterPro" id="IPR036445">
    <property type="entry name" value="GPCR_2_extracell_dom_sf"/>
</dbReference>
<feature type="transmembrane region" description="Helical" evidence="23">
    <location>
        <begin position="2681"/>
        <end position="2702"/>
    </location>
</feature>
<feature type="domain" description="EGF-like" evidence="26">
    <location>
        <begin position="1667"/>
        <end position="1703"/>
    </location>
</feature>
<feature type="signal peptide" evidence="24">
    <location>
        <begin position="1"/>
        <end position="27"/>
    </location>
</feature>
<keyword evidence="11 23" id="KW-1133">Transmembrane helix</keyword>
<dbReference type="CDD" id="cd11304">
    <property type="entry name" value="Cadherin_repeat"/>
    <property type="match status" value="9"/>
</dbReference>
<dbReference type="InterPro" id="IPR017981">
    <property type="entry name" value="GPCR_2-like_7TM"/>
</dbReference>
<dbReference type="PROSITE" id="PS50026">
    <property type="entry name" value="EGF_3"/>
    <property type="match status" value="3"/>
</dbReference>
<feature type="chain" id="PRO_5012216753" evidence="24">
    <location>
        <begin position="28"/>
        <end position="3033"/>
    </location>
</feature>
<feature type="disulfide bond" evidence="20">
    <location>
        <begin position="1907"/>
        <end position="1916"/>
    </location>
</feature>
<dbReference type="PROSITE" id="PS00022">
    <property type="entry name" value="EGF_1"/>
    <property type="match status" value="3"/>
</dbReference>
<keyword evidence="4" id="KW-1003">Cell membrane</keyword>
<evidence type="ECO:0000259" key="30">
    <source>
        <dbReference type="PROSITE" id="PS50261"/>
    </source>
</evidence>
<dbReference type="InterPro" id="IPR020894">
    <property type="entry name" value="Cadherin_CS"/>
</dbReference>
<dbReference type="PROSITE" id="PS50221">
    <property type="entry name" value="GAIN_B"/>
    <property type="match status" value="1"/>
</dbReference>
<feature type="compositionally biased region" description="Low complexity" evidence="22">
    <location>
        <begin position="2843"/>
        <end position="2857"/>
    </location>
</feature>
<comment type="subcellular location">
    <subcellularLocation>
        <location evidence="2">Cell membrane</location>
        <topology evidence="2">Multi-pass membrane protein</topology>
    </subcellularLocation>
    <subcellularLocation>
        <location evidence="1">Membrane</location>
        <topology evidence="1">Single-pass membrane protein</topology>
    </subcellularLocation>
</comment>
<evidence type="ECO:0000256" key="24">
    <source>
        <dbReference type="SAM" id="SignalP"/>
    </source>
</evidence>
<feature type="domain" description="G-protein coupled receptors family 2 profile 1" evidence="29">
    <location>
        <begin position="2046"/>
        <end position="2121"/>
    </location>
</feature>
<evidence type="ECO:0000256" key="13">
    <source>
        <dbReference type="ARBA" id="ARBA00023136"/>
    </source>
</evidence>
<evidence type="ECO:0000259" key="29">
    <source>
        <dbReference type="PROSITE" id="PS50227"/>
    </source>
</evidence>
<dbReference type="InterPro" id="IPR001881">
    <property type="entry name" value="EGF-like_Ca-bd_dom"/>
</dbReference>
<evidence type="ECO:0000256" key="5">
    <source>
        <dbReference type="ARBA" id="ARBA00022536"/>
    </source>
</evidence>
<evidence type="ECO:0000256" key="10">
    <source>
        <dbReference type="ARBA" id="ARBA00022889"/>
    </source>
</evidence>
<comment type="caution">
    <text evidence="20">Lacks conserved residue(s) required for the propagation of feature annotation.</text>
</comment>
<keyword evidence="6 23" id="KW-0812">Transmembrane</keyword>
<dbReference type="FunFam" id="2.60.40.60:FF:000020">
    <property type="entry name" value="Dachsous cadherin-related 1b"/>
    <property type="match status" value="4"/>
</dbReference>
<feature type="transmembrane region" description="Helical" evidence="23">
    <location>
        <begin position="2527"/>
        <end position="2549"/>
    </location>
</feature>
<evidence type="ECO:0000256" key="22">
    <source>
        <dbReference type="SAM" id="MobiDB-lite"/>
    </source>
</evidence>
<evidence type="ECO:0000256" key="16">
    <source>
        <dbReference type="ARBA" id="ARBA00023180"/>
    </source>
</evidence>
<dbReference type="InterPro" id="IPR002049">
    <property type="entry name" value="LE_dom"/>
</dbReference>
<dbReference type="GO" id="GO:0004930">
    <property type="term" value="F:G protein-coupled receptor activity"/>
    <property type="evidence" value="ECO:0007669"/>
    <property type="project" value="UniProtKB-KW"/>
</dbReference>
<feature type="disulfide bond" evidence="20">
    <location>
        <begin position="1693"/>
        <end position="1702"/>
    </location>
</feature>
<accession>A0A210PE15</accession>
<keyword evidence="8" id="KW-0677">Repeat</keyword>
<dbReference type="GO" id="GO:0007166">
    <property type="term" value="P:cell surface receptor signaling pathway"/>
    <property type="evidence" value="ECO:0007669"/>
    <property type="project" value="InterPro"/>
</dbReference>
<dbReference type="PRINTS" id="PR00205">
    <property type="entry name" value="CADHERIN"/>
</dbReference>
<gene>
    <name evidence="32" type="ORF">KP79_PYT11474</name>
</gene>
<feature type="region of interest" description="Disordered" evidence="22">
    <location>
        <begin position="2979"/>
        <end position="3001"/>
    </location>
</feature>
<keyword evidence="16" id="KW-0325">Glycoprotein</keyword>
<feature type="domain" description="Cadherin" evidence="31">
    <location>
        <begin position="1015"/>
        <end position="1120"/>
    </location>
</feature>
<dbReference type="Gene3D" id="2.60.120.200">
    <property type="match status" value="2"/>
</dbReference>
<evidence type="ECO:0000313" key="33">
    <source>
        <dbReference type="Proteomes" id="UP000242188"/>
    </source>
</evidence>
<keyword evidence="18 21" id="KW-0424">Laminin EGF-like domain</keyword>
<evidence type="ECO:0000259" key="31">
    <source>
        <dbReference type="PROSITE" id="PS50268"/>
    </source>
</evidence>
<dbReference type="InterPro" id="IPR000152">
    <property type="entry name" value="EGF-type_Asp/Asn_hydroxyl_site"/>
</dbReference>
<feature type="disulfide bond" evidence="20">
    <location>
        <begin position="1407"/>
        <end position="1416"/>
    </location>
</feature>
<feature type="domain" description="Cadherin" evidence="31">
    <location>
        <begin position="807"/>
        <end position="908"/>
    </location>
</feature>
<dbReference type="PRINTS" id="PR00249">
    <property type="entry name" value="GPCRSECRETIN"/>
</dbReference>
<dbReference type="InterPro" id="IPR032471">
    <property type="entry name" value="AGRL2-4_GAIN_subdom_A"/>
</dbReference>
<dbReference type="STRING" id="6573.A0A210PE15"/>
<feature type="transmembrane region" description="Helical" evidence="23">
    <location>
        <begin position="2652"/>
        <end position="2675"/>
    </location>
</feature>
<feature type="transmembrane region" description="Helical" evidence="23">
    <location>
        <begin position="2501"/>
        <end position="2521"/>
    </location>
</feature>
<dbReference type="Pfam" id="PF23592">
    <property type="entry name" value="Cadherin_CELSR2_9th"/>
    <property type="match status" value="1"/>
</dbReference>
<name>A0A210PE15_MIZYE</name>
<evidence type="ECO:0000256" key="8">
    <source>
        <dbReference type="ARBA" id="ARBA00022737"/>
    </source>
</evidence>
<proteinExistence type="predicted"/>
<dbReference type="Pfam" id="PF00053">
    <property type="entry name" value="EGF_laminin"/>
    <property type="match status" value="1"/>
</dbReference>
<feature type="disulfide bond" evidence="21">
    <location>
        <begin position="2047"/>
        <end position="2061"/>
    </location>
</feature>
<keyword evidence="10" id="KW-0130">Cell adhesion</keyword>
<feature type="compositionally biased region" description="Polar residues" evidence="22">
    <location>
        <begin position="2783"/>
        <end position="2792"/>
    </location>
</feature>
<dbReference type="OrthoDB" id="26203at2759"/>
<dbReference type="SUPFAM" id="SSF57196">
    <property type="entry name" value="EGF/Laminin"/>
    <property type="match status" value="3"/>
</dbReference>
<evidence type="ECO:0000259" key="28">
    <source>
        <dbReference type="PROSITE" id="PS50221"/>
    </source>
</evidence>
<dbReference type="Gene3D" id="2.10.25.10">
    <property type="entry name" value="Laminin"/>
    <property type="match status" value="4"/>
</dbReference>
<feature type="domain" description="EGF-like" evidence="26">
    <location>
        <begin position="1381"/>
        <end position="1417"/>
    </location>
</feature>
<keyword evidence="14 20" id="KW-1015">Disulfide bond</keyword>
<dbReference type="InterPro" id="IPR056286">
    <property type="entry name" value="Cadherin_CELSR1-3_9th"/>
</dbReference>
<evidence type="ECO:0000256" key="18">
    <source>
        <dbReference type="ARBA" id="ARBA00023292"/>
    </source>
</evidence>
<feature type="domain" description="Cadherin" evidence="31">
    <location>
        <begin position="380"/>
        <end position="488"/>
    </location>
</feature>
<evidence type="ECO:0000256" key="17">
    <source>
        <dbReference type="ARBA" id="ARBA00023224"/>
    </source>
</evidence>
<feature type="region of interest" description="Disordered" evidence="22">
    <location>
        <begin position="2759"/>
        <end position="2927"/>
    </location>
</feature>
<dbReference type="CDD" id="cd00055">
    <property type="entry name" value="EGF_Lam"/>
    <property type="match status" value="2"/>
</dbReference>
<feature type="compositionally biased region" description="Basic and acidic residues" evidence="22">
    <location>
        <begin position="2813"/>
        <end position="2836"/>
    </location>
</feature>
<dbReference type="SMART" id="SM00180">
    <property type="entry name" value="EGF_Lam"/>
    <property type="match status" value="1"/>
</dbReference>
<dbReference type="PROSITE" id="PS01248">
    <property type="entry name" value="EGF_LAM_1"/>
    <property type="match status" value="1"/>
</dbReference>
<dbReference type="SMART" id="SM00179">
    <property type="entry name" value="EGF_CA"/>
    <property type="match status" value="4"/>
</dbReference>
<evidence type="ECO:0000256" key="9">
    <source>
        <dbReference type="ARBA" id="ARBA00022837"/>
    </source>
</evidence>
<dbReference type="FunFam" id="2.60.40.60:FF:000010">
    <property type="entry name" value="Cadherin EGF LAG seven-pass G-type receptor 3"/>
    <property type="match status" value="1"/>
</dbReference>
<feature type="transmembrane region" description="Helical" evidence="23">
    <location>
        <begin position="2570"/>
        <end position="2590"/>
    </location>
</feature>
<keyword evidence="13 23" id="KW-0472">Membrane</keyword>
<dbReference type="SUPFAM" id="SSF111418">
    <property type="entry name" value="Hormone receptor domain"/>
    <property type="match status" value="1"/>
</dbReference>
<feature type="domain" description="Laminin G" evidence="25">
    <location>
        <begin position="1465"/>
        <end position="1664"/>
    </location>
</feature>
<evidence type="ECO:0000256" key="11">
    <source>
        <dbReference type="ARBA" id="ARBA00022989"/>
    </source>
</evidence>
<evidence type="ECO:0000256" key="2">
    <source>
        <dbReference type="ARBA" id="ARBA00004651"/>
    </source>
</evidence>
<dbReference type="CDD" id="cd00054">
    <property type="entry name" value="EGF_CA"/>
    <property type="match status" value="3"/>
</dbReference>
<keyword evidence="12" id="KW-0297">G-protein coupled receptor</keyword>
<feature type="compositionally biased region" description="Low complexity" evidence="22">
    <location>
        <begin position="2979"/>
        <end position="2990"/>
    </location>
</feature>
<dbReference type="Gene3D" id="2.60.40.60">
    <property type="entry name" value="Cadherins"/>
    <property type="match status" value="9"/>
</dbReference>
<dbReference type="PANTHER" id="PTHR24026">
    <property type="entry name" value="FAT ATYPICAL CADHERIN-RELATED"/>
    <property type="match status" value="1"/>
</dbReference>
<dbReference type="InterPro" id="IPR000832">
    <property type="entry name" value="GPCR_2_secretin-like"/>
</dbReference>
<dbReference type="SUPFAM" id="SSF49313">
    <property type="entry name" value="Cadherin-like"/>
    <property type="match status" value="9"/>
</dbReference>
<dbReference type="SMART" id="SM00303">
    <property type="entry name" value="GPS"/>
    <property type="match status" value="1"/>
</dbReference>
<dbReference type="Pfam" id="PF00028">
    <property type="entry name" value="Cadherin"/>
    <property type="match status" value="8"/>
</dbReference>
<dbReference type="PROSITE" id="PS50261">
    <property type="entry name" value="G_PROTEIN_RECEP_F2_4"/>
    <property type="match status" value="1"/>
</dbReference>
<evidence type="ECO:0000259" key="27">
    <source>
        <dbReference type="PROSITE" id="PS50027"/>
    </source>
</evidence>
<keyword evidence="5 20" id="KW-0245">EGF-like domain</keyword>
<feature type="domain" description="G-protein coupled receptors family 2 profile 2" evidence="30">
    <location>
        <begin position="2466"/>
        <end position="2703"/>
    </location>
</feature>
<evidence type="ECO:0000256" key="19">
    <source>
        <dbReference type="PROSITE-ProRule" id="PRU00043"/>
    </source>
</evidence>
<evidence type="ECO:0000256" key="3">
    <source>
        <dbReference type="ARBA" id="ARBA00022473"/>
    </source>
</evidence>
<feature type="domain" description="Cadherin" evidence="31">
    <location>
        <begin position="909"/>
        <end position="1014"/>
    </location>
</feature>
<dbReference type="Pfam" id="PF00002">
    <property type="entry name" value="7tm_2"/>
    <property type="match status" value="1"/>
</dbReference>
<dbReference type="Pfam" id="PF16489">
    <property type="entry name" value="GAIN"/>
    <property type="match status" value="1"/>
</dbReference>
<organism evidence="32 33">
    <name type="scientific">Mizuhopecten yessoensis</name>
    <name type="common">Japanese scallop</name>
    <name type="synonym">Patinopecten yessoensis</name>
    <dbReference type="NCBI Taxonomy" id="6573"/>
    <lineage>
        <taxon>Eukaryota</taxon>
        <taxon>Metazoa</taxon>
        <taxon>Spiralia</taxon>
        <taxon>Lophotrochozoa</taxon>
        <taxon>Mollusca</taxon>
        <taxon>Bivalvia</taxon>
        <taxon>Autobranchia</taxon>
        <taxon>Pteriomorphia</taxon>
        <taxon>Pectinida</taxon>
        <taxon>Pectinoidea</taxon>
        <taxon>Pectinidae</taxon>
        <taxon>Mizuhopecten</taxon>
    </lineage>
</organism>
<evidence type="ECO:0000256" key="1">
    <source>
        <dbReference type="ARBA" id="ARBA00004167"/>
    </source>
</evidence>
<dbReference type="EMBL" id="NEDP02076751">
    <property type="protein sequence ID" value="OWF34707.1"/>
    <property type="molecule type" value="Genomic_DNA"/>
</dbReference>
<feature type="domain" description="GAIN-B" evidence="28">
    <location>
        <begin position="2250"/>
        <end position="2457"/>
    </location>
</feature>
<dbReference type="FunFam" id="2.10.25.10:FF:000012">
    <property type="entry name" value="Delta-like protein"/>
    <property type="match status" value="1"/>
</dbReference>
<keyword evidence="3" id="KW-0217">Developmental protein</keyword>
<feature type="transmembrane region" description="Helical" evidence="23">
    <location>
        <begin position="2468"/>
        <end position="2489"/>
    </location>
</feature>
<dbReference type="PROSITE" id="PS00010">
    <property type="entry name" value="ASX_HYDROXYL"/>
    <property type="match status" value="1"/>
</dbReference>
<dbReference type="InterPro" id="IPR057244">
    <property type="entry name" value="GAIN_B"/>
</dbReference>
<evidence type="ECO:0000256" key="4">
    <source>
        <dbReference type="ARBA" id="ARBA00022475"/>
    </source>
</evidence>
<keyword evidence="7 24" id="KW-0732">Signal</keyword>
<keyword evidence="17" id="KW-0807">Transducer</keyword>
<dbReference type="CDD" id="cd00110">
    <property type="entry name" value="LamG"/>
    <property type="match status" value="2"/>
</dbReference>
<dbReference type="Gene3D" id="1.20.1070.10">
    <property type="entry name" value="Rhodopsin 7-helix transmembrane proteins"/>
    <property type="match status" value="1"/>
</dbReference>
<feature type="compositionally biased region" description="Low complexity" evidence="22">
    <location>
        <begin position="2759"/>
        <end position="2772"/>
    </location>
</feature>
<dbReference type="Pfam" id="PF02210">
    <property type="entry name" value="Laminin_G_2"/>
    <property type="match status" value="2"/>
</dbReference>
<dbReference type="PROSITE" id="PS50027">
    <property type="entry name" value="EGF_LAM_2"/>
    <property type="match status" value="1"/>
</dbReference>
<dbReference type="Pfam" id="PF00008">
    <property type="entry name" value="EGF"/>
    <property type="match status" value="2"/>
</dbReference>
<dbReference type="InterPro" id="IPR001791">
    <property type="entry name" value="Laminin_G"/>
</dbReference>
<evidence type="ECO:0000256" key="12">
    <source>
        <dbReference type="ARBA" id="ARBA00023040"/>
    </source>
</evidence>
<evidence type="ECO:0000256" key="14">
    <source>
        <dbReference type="ARBA" id="ARBA00023157"/>
    </source>
</evidence>
<dbReference type="PROSITE" id="PS00232">
    <property type="entry name" value="CADHERIN_1"/>
    <property type="match status" value="6"/>
</dbReference>
<dbReference type="Pfam" id="PF01825">
    <property type="entry name" value="GPS"/>
    <property type="match status" value="1"/>
</dbReference>
<keyword evidence="15 32" id="KW-0675">Receptor</keyword>
<evidence type="ECO:0000256" key="20">
    <source>
        <dbReference type="PROSITE-ProRule" id="PRU00076"/>
    </source>
</evidence>
<evidence type="ECO:0000259" key="25">
    <source>
        <dbReference type="PROSITE" id="PS50025"/>
    </source>
</evidence>
<dbReference type="InterPro" id="IPR002126">
    <property type="entry name" value="Cadherin-like_dom"/>
</dbReference>
<sequence>MVILTSGMGKCMCVVLWFMLHIIPSLCFTVVIPRVAEIGSEVFNVSHGPGWSYSVDLYSTSARALGFVTLDSSTGVLYLNKHVSCEEDSPSLYRVLARKNTHETRGQVPANHTVTTLLLQGEHCLTPIDHRKQKRTYQRQTYFIVVYGNFLNENGCIQPDQNILDINNHIPVSFRSCNNFVNSIDTQSLIHDRKTASIITDRQVCLHSHNWSFNFNLIMYCKDMETDMKVNVVIHNLRNVQINPTMYEIKSQGSRHIRLKRATTINNPPAFAQDMYTKSVLEEQNPGLHVITITATDDDTGNDGTLTYSLEATSDQRSKEMFAIHPIMGRVNTTKRLDREEIRVHYLQVIATDNGSPSRNAQTFLTVQVTDVNDHAPVFEKSVFYQDVKESIGVSTTIMSVRATDKDSGDNQEIRYRIINPSGPASQTFMIDPISGSITTKTLLDRESKASYQLLVQAMDQGETSLRKSSTATININIQDVNDNSPQFSQKLYTVNIPEGHDYTSSPVIAYVSATDTDQGDNRIISYSIFGGNTDNTFKIDRSTGELSIQAALDREKVSEYSLLIRAQDGGSPMRSNTTVVRVTVLDVNDNDPYFYAPPYQHSVKEDVAVNTTVLSVQATDKDDGLNGELVYSLLLTPVDFPFKIEENTGDIKVKLPLDREAGDMYKFVVKVQDKGTEVRSATTDVTITISDVNDNHPIFPHSVYNKTVREDEEPGAKVILSLTAMDADSGDNALVDYSIISGNQDDAFRINTLNGEGLIKVNKHLNYKQVSRYVLGVRATDKGGKYDEAEVHILILDTNRHTPVFQGTPYTINVEENIAIDTSVYQVVALDDDIGENARLTYELHGSTSFYIDSTSGEIFTRVVLDREKKTGEAFYVTAQDHGVPSKTATTDVTVIINDMNDNSPEFSQKAYEGSVVENAQDGFRVLQITATDRDEQDNAFVQYTFQGGNDGDGDFEIDSASGAIRVAQPLDRETTSLYVLKAYAVDKGVPARSTSTIITIRVEDINDNRPIFPSSTIEIKVMENIPMESIIAQVSAVDPDEGVNAEVEYEKVGGGDADFFKLEYRPGGPAILRNLIYLDYEETKKVYQVLIRAKSDPFFSEALVLIMVQDVNDNEPILKDFTIIFNNFDDNFITGVIGRVPATDPDEIDRAKLVYEFVAGNDAEFLHLNQSTGQLTLDYRLNSDVPRNGTFQVKVSDGRNEVKATCQLYVRLVRAEMLQNSVTIRLNNMTQTAFLSPLYKFFVDALATIMLTEEKHVFVLNIQNDTDVNTQILNISVSVRKPDGMFHPAEYLKEQIYLQRILLANLSTLQVLPFDDNLCVIEPCPNFEICLSHVSFDEAAPFITSDMMLFRPIRPYNGNTCKCPKGFTGMRNDFLCDTEVNLCYSNPCLNGGTCVRREGGYSCRCGDSFTGTNCNINMTKKYDAATCPQDLCQPPSTCVPLIKGGFRCEGCPSEPHFNSFCQLTTRRFPKGSFLTFPSLKQRNRFTIQLKFATQQQNGLLFYNGRFNENHDFIALELIDGQVQFSFSLGSNITTISSNVLGGLGNGEWQQVEIRYVNKTVTLTVGEDCDTQIFVMYGDQITNNSCASRTTHFLPDMCAINTNICYRLLDLTGPFQIGGLPRLPSTFQIQNKDFEGCMKDIYIDNELLDLNKSVSNVGTQKGCLEKKNFCAEAPCRMGGTCVNGWGVYRCECPNKAGNKDCSQVIDGPKRLDGTGFLRYTNNSLSSVEIFMTWYNGLSFRTRAQSGALMYIRLVNSHSILMQLVDGYVHYSYRNDDGIQNYPFSAVKVNDGQWHYFEVRWQDRGQLLFLLDYGHWQKVDTVIGNLQNQRIEQIYVGAERIGTGAISKGFVGCVEDMRVGNTPSAILIRPQSHNVDEGCTIANPCDNNPCHAGATCVDQWADHSCICPPGTLGPNCEDICQTYNPCENWGNCRGPTFGQNINYTCDCGLMTNGDHCEIVAEQPCPASWYGHPICGPCNCSRKLGFNPACNKSTGECSCRENHYRPAGSDSCKSCDCYHYGSKNQSCHPVTGQCFCIDTVIGQQCKQCDSEFAEINLLRGGCTVNYYMCPRTYDEGVWWDGVLFGNRTVQDCPDKAIGDAKRNCTKDGKWLAPDLFNCTQPDFVSLQTQINKIESGELKITTFVAKKIMRKLCDAVMKATRLFGNDIYITYRILNQTLAYEVQQTGLSLTSEQDSTYLQSMLDILSTVMEPRYNNDWLVINKNSGGIAELQWKLEKYLAILSENLATLQSKPYSVVSENIVLVMDNLSAENFSGQRIPKFNNIVKKDTFDDDTYIMLSQSVVSTPLPSDPLAPVFEAISSSTAYVGFIMYKNLGDILPKIFDSNVRQIEERPLDVNAPVITLLVRDQGELVTGALAEPIKMVFKQDMTVNRSSPQCVYWKHSPNSYVGEWSTSGCEITDRYEREILEGSDPAVLQKFIECSCDHMTSFGVLMDVADSEYVAKGAISLEVVSFIAIGITLICLFVAFFIFMCFKHLQSNANSILINLVFTIFISDLAFISGVYRTEPELFCRLVSISLHYFYLAAFSWLFVEMLHLYRRLTEIRDINYGSMKFYYLIGYVIPGIIVGLSVGLYTDGYGGSQFCWLDMAQSFIWSFAGPVVFGVLVIILTFILALKASFREKIHVNDIVGFRARIFCGLAILLLLGVTWILGLVSVNYNLVPLHYAYAIFSLAEGGFIFVAYIVGDKKVRLQLKKQWYKCQGKKLEMAENLGGTRSSRSALAYRTDNSMDGCINRTMNVGISTTSTTSRSTSKSSGGLYKGEDYLRSTSTSTSGHVPSESLYPPNAGIPPYGYDLKAYHEKRPNGTTDHMDGPNKRSGNDSDSDSDGSVGRASLSLASSHSSDDEDDVAFTWEKEMPLNQKVEEAKEQARKKKKENDDAEKQKNNANTVNPPPLYSQIQQQQNQYGHWPGDPNLSGFQFTESEDYRQSDQVTMSSVPPDVTLPAQELQASHRDYIMPPVRTDSLLNDSSSSNTHGPFHPPPDPRVKVQVLTHNGSISSDSEYEDLTFDTTAVYHPF</sequence>
<protein>
    <submittedName>
        <fullName evidence="32">Cadherin EGF LAG seven-pass G-type receptor 2</fullName>
    </submittedName>
</protein>
<keyword evidence="33" id="KW-1185">Reference proteome</keyword>
<feature type="domain" description="Cadherin" evidence="31">
    <location>
        <begin position="272"/>
        <end position="379"/>
    </location>
</feature>
<dbReference type="FunFam" id="2.60.40.60:FF:000181">
    <property type="entry name" value="Predicted protein"/>
    <property type="match status" value="1"/>
</dbReference>
<feature type="domain" description="Laminin EGF-like" evidence="27">
    <location>
        <begin position="2014"/>
        <end position="2063"/>
    </location>
</feature>
<dbReference type="PROSITE" id="PS50227">
    <property type="entry name" value="G_PROTEIN_RECEP_F2_3"/>
    <property type="match status" value="1"/>
</dbReference>
<evidence type="ECO:0000256" key="21">
    <source>
        <dbReference type="PROSITE-ProRule" id="PRU00460"/>
    </source>
</evidence>
<feature type="disulfide bond" evidence="21">
    <location>
        <begin position="2016"/>
        <end position="2033"/>
    </location>
</feature>
<dbReference type="Gene3D" id="4.10.1240.10">
    <property type="entry name" value="GPCR, family 2, extracellular hormone receptor domain"/>
    <property type="match status" value="1"/>
</dbReference>
<reference evidence="32 33" key="1">
    <citation type="journal article" date="2017" name="Nat. Ecol. Evol.">
        <title>Scallop genome provides insights into evolution of bilaterian karyotype and development.</title>
        <authorList>
            <person name="Wang S."/>
            <person name="Zhang J."/>
            <person name="Jiao W."/>
            <person name="Li J."/>
            <person name="Xun X."/>
            <person name="Sun Y."/>
            <person name="Guo X."/>
            <person name="Huan P."/>
            <person name="Dong B."/>
            <person name="Zhang L."/>
            <person name="Hu X."/>
            <person name="Sun X."/>
            <person name="Wang J."/>
            <person name="Zhao C."/>
            <person name="Wang Y."/>
            <person name="Wang D."/>
            <person name="Huang X."/>
            <person name="Wang R."/>
            <person name="Lv J."/>
            <person name="Li Y."/>
            <person name="Zhang Z."/>
            <person name="Liu B."/>
            <person name="Lu W."/>
            <person name="Hui Y."/>
            <person name="Liang J."/>
            <person name="Zhou Z."/>
            <person name="Hou R."/>
            <person name="Li X."/>
            <person name="Liu Y."/>
            <person name="Li H."/>
            <person name="Ning X."/>
            <person name="Lin Y."/>
            <person name="Zhao L."/>
            <person name="Xing Q."/>
            <person name="Dou J."/>
            <person name="Li Y."/>
            <person name="Mao J."/>
            <person name="Guo H."/>
            <person name="Dou H."/>
            <person name="Li T."/>
            <person name="Mu C."/>
            <person name="Jiang W."/>
            <person name="Fu Q."/>
            <person name="Fu X."/>
            <person name="Miao Y."/>
            <person name="Liu J."/>
            <person name="Yu Q."/>
            <person name="Li R."/>
            <person name="Liao H."/>
            <person name="Li X."/>
            <person name="Kong Y."/>
            <person name="Jiang Z."/>
            <person name="Chourrout D."/>
            <person name="Li R."/>
            <person name="Bao Z."/>
        </authorList>
    </citation>
    <scope>NUCLEOTIDE SEQUENCE [LARGE SCALE GENOMIC DNA]</scope>
    <source>
        <strain evidence="32 33">PY_sf001</strain>
    </source>
</reference>
<dbReference type="PROSITE" id="PS50025">
    <property type="entry name" value="LAM_G_DOMAIN"/>
    <property type="match status" value="2"/>
</dbReference>
<evidence type="ECO:0000313" key="32">
    <source>
        <dbReference type="EMBL" id="OWF34707.1"/>
    </source>
</evidence>
<dbReference type="InterPro" id="IPR046338">
    <property type="entry name" value="GAIN_dom_sf"/>
</dbReference>
<feature type="transmembrane region" description="Helical" evidence="23">
    <location>
        <begin position="2610"/>
        <end position="2632"/>
    </location>
</feature>
<feature type="domain" description="Laminin G" evidence="25">
    <location>
        <begin position="1707"/>
        <end position="1879"/>
    </location>
</feature>
<feature type="domain" description="Cadherin" evidence="31">
    <location>
        <begin position="701"/>
        <end position="806"/>
    </location>
</feature>
<dbReference type="CDD" id="cd15441">
    <property type="entry name" value="7tmB2_CELSR_Adhesion_IV"/>
    <property type="match status" value="1"/>
</dbReference>
<dbReference type="SMART" id="SM00282">
    <property type="entry name" value="LamG"/>
    <property type="match status" value="2"/>
</dbReference>
<dbReference type="Gene3D" id="2.60.220.50">
    <property type="match status" value="1"/>
</dbReference>
<feature type="domain" description="Cadherin" evidence="31">
    <location>
        <begin position="1139"/>
        <end position="1241"/>
    </location>
</feature>
<evidence type="ECO:0000259" key="26">
    <source>
        <dbReference type="PROSITE" id="PS50026"/>
    </source>
</evidence>
<feature type="domain" description="EGF-like" evidence="26">
    <location>
        <begin position="1881"/>
        <end position="1917"/>
    </location>
</feature>
<dbReference type="InterPro" id="IPR000203">
    <property type="entry name" value="GPS"/>
</dbReference>
<dbReference type="GO" id="GO:0005509">
    <property type="term" value="F:calcium ion binding"/>
    <property type="evidence" value="ECO:0007669"/>
    <property type="project" value="UniProtKB-UniRule"/>
</dbReference>
<dbReference type="PROSITE" id="PS50268">
    <property type="entry name" value="CADHERIN_2"/>
    <property type="match status" value="9"/>
</dbReference>
<dbReference type="SMART" id="SM00008">
    <property type="entry name" value="HormR"/>
    <property type="match status" value="1"/>
</dbReference>
<evidence type="ECO:0000256" key="15">
    <source>
        <dbReference type="ARBA" id="ARBA00023170"/>
    </source>
</evidence>
<dbReference type="GO" id="GO:0007156">
    <property type="term" value="P:homophilic cell adhesion via plasma membrane adhesion molecules"/>
    <property type="evidence" value="ECO:0007669"/>
    <property type="project" value="InterPro"/>
</dbReference>
<comment type="caution">
    <text evidence="32">The sequence shown here is derived from an EMBL/GenBank/DDBJ whole genome shotgun (WGS) entry which is preliminary data.</text>
</comment>
<dbReference type="InterPro" id="IPR000742">
    <property type="entry name" value="EGF"/>
</dbReference>
<feature type="disulfide bond" evidence="21">
    <location>
        <begin position="2035"/>
        <end position="2044"/>
    </location>
</feature>
<dbReference type="InterPro" id="IPR001879">
    <property type="entry name" value="GPCR_2_extracellular_dom"/>
</dbReference>
<dbReference type="FunFam" id="2.60.40.60:FF:000024">
    <property type="entry name" value="FAT atypical cadherin 3"/>
    <property type="match status" value="1"/>
</dbReference>